<organism evidence="3 4">
    <name type="scientific">Gelidibacter salicanalis</name>
    <dbReference type="NCBI Taxonomy" id="291193"/>
    <lineage>
        <taxon>Bacteria</taxon>
        <taxon>Pseudomonadati</taxon>
        <taxon>Bacteroidota</taxon>
        <taxon>Flavobacteriia</taxon>
        <taxon>Flavobacteriales</taxon>
        <taxon>Flavobacteriaceae</taxon>
        <taxon>Gelidibacter</taxon>
    </lineage>
</organism>
<reference evidence="3 4" key="1">
    <citation type="submission" date="2020-09" db="EMBL/GenBank/DDBJ databases">
        <title>Draft genome of Gelidibacter salicanalis PAMC21136.</title>
        <authorList>
            <person name="Park H."/>
        </authorList>
    </citation>
    <scope>NUCLEOTIDE SEQUENCE [LARGE SCALE GENOMIC DNA]</scope>
    <source>
        <strain evidence="3 4">PAMC21136</strain>
    </source>
</reference>
<dbReference type="Pfam" id="PF14606">
    <property type="entry name" value="Lipase_GDSL_3"/>
    <property type="match status" value="1"/>
</dbReference>
<evidence type="ECO:0000259" key="1">
    <source>
        <dbReference type="Pfam" id="PF14606"/>
    </source>
</evidence>
<comment type="caution">
    <text evidence="3">The sequence shown here is derived from an EMBL/GenBank/DDBJ whole genome shotgun (WGS) entry which is preliminary data.</text>
</comment>
<dbReference type="InterPro" id="IPR032740">
    <property type="entry name" value="GxDLY"/>
</dbReference>
<name>A0A934NJF6_9FLAO</name>
<dbReference type="EMBL" id="JAEHJZ010000047">
    <property type="protein sequence ID" value="MBJ7882478.1"/>
    <property type="molecule type" value="Genomic_DNA"/>
</dbReference>
<dbReference type="InterPro" id="IPR036514">
    <property type="entry name" value="SGNH_hydro_sf"/>
</dbReference>
<accession>A0A934NJF6</accession>
<evidence type="ECO:0000313" key="4">
    <source>
        <dbReference type="Proteomes" id="UP000662373"/>
    </source>
</evidence>
<feature type="domain" description="SGNH hydrolase-type esterase" evidence="1">
    <location>
        <begin position="179"/>
        <end position="351"/>
    </location>
</feature>
<feature type="domain" description="SGNH hydrolase-type esterase N-terminal" evidence="2">
    <location>
        <begin position="26"/>
        <end position="168"/>
    </location>
</feature>
<evidence type="ECO:0000313" key="3">
    <source>
        <dbReference type="EMBL" id="MBJ7882478.1"/>
    </source>
</evidence>
<dbReference type="Gene3D" id="3.40.50.1110">
    <property type="entry name" value="SGNH hydrolase"/>
    <property type="match status" value="1"/>
</dbReference>
<proteinExistence type="predicted"/>
<evidence type="ECO:0000259" key="2">
    <source>
        <dbReference type="Pfam" id="PF14607"/>
    </source>
</evidence>
<dbReference type="Proteomes" id="UP000662373">
    <property type="component" value="Unassembled WGS sequence"/>
</dbReference>
<dbReference type="SUPFAM" id="SSF52266">
    <property type="entry name" value="SGNH hydrolase"/>
    <property type="match status" value="1"/>
</dbReference>
<dbReference type="Pfam" id="PF14607">
    <property type="entry name" value="GxDLY"/>
    <property type="match status" value="1"/>
</dbReference>
<dbReference type="InterPro" id="IPR051532">
    <property type="entry name" value="Ester_Hydrolysis_Enzymes"/>
</dbReference>
<protein>
    <submittedName>
        <fullName evidence="3">SGNH/GDSL hydrolase family protein</fullName>
    </submittedName>
</protein>
<sequence>MQKYLVFLLIFICLPLYSVAKQLDSIKYYDVDKFQIIGKSTLSDSLKFYRIKETLVKDFPEKVKELAKNTSGFNVVFQTNSTSLSLKWQLREYKTFANMTPIAINGFDLYGWNENKWQFVAAAKPSSINNEVAIVKNLDGRMHHFRLYFPLYTGVKKVKIGIDADKKIERINKSFLPHKKIVIYGSSITQGASASRPGMTFSAIIGRNLNADVYNFGFSGAGKMEIEVALVLSKLKPDLFILDCVPNASMEQINTRTMPFIEALRKDNPNIPVLMVESLFREDGHWDIEKGKKVLGQNQAFKNIYLKLKELNDVNLFYLNHHNLIGKDNEATIDGTHFNDIGHMRMADNLIESVHNILK</sequence>
<dbReference type="PANTHER" id="PTHR30383:SF29">
    <property type="entry name" value="SGNH HYDROLASE-TYPE ESTERASE DOMAIN-CONTAINING PROTEIN"/>
    <property type="match status" value="1"/>
</dbReference>
<dbReference type="RefSeq" id="WP_199602537.1">
    <property type="nucleotide sequence ID" value="NZ_JAEHJZ010000047.1"/>
</dbReference>
<gene>
    <name evidence="3" type="ORF">JEM65_17725</name>
</gene>
<dbReference type="PANTHER" id="PTHR30383">
    <property type="entry name" value="THIOESTERASE 1/PROTEASE 1/LYSOPHOSPHOLIPASE L1"/>
    <property type="match status" value="1"/>
</dbReference>
<dbReference type="GO" id="GO:0016788">
    <property type="term" value="F:hydrolase activity, acting on ester bonds"/>
    <property type="evidence" value="ECO:0007669"/>
    <property type="project" value="UniProtKB-ARBA"/>
</dbReference>
<dbReference type="Gene3D" id="2.60.120.260">
    <property type="entry name" value="Galactose-binding domain-like"/>
    <property type="match status" value="1"/>
</dbReference>
<dbReference type="InterPro" id="IPR013830">
    <property type="entry name" value="SGNH_hydro"/>
</dbReference>
<keyword evidence="4" id="KW-1185">Reference proteome</keyword>
<dbReference type="AlphaFoldDB" id="A0A934NJF6"/>
<keyword evidence="3" id="KW-0378">Hydrolase</keyword>